<evidence type="ECO:0000313" key="2">
    <source>
        <dbReference type="EMBL" id="OEV04523.1"/>
    </source>
</evidence>
<protein>
    <recommendedName>
        <fullName evidence="1">SnoaL-like domain-containing protein</fullName>
    </recommendedName>
</protein>
<dbReference type="InterPro" id="IPR032710">
    <property type="entry name" value="NTF2-like_dom_sf"/>
</dbReference>
<comment type="caution">
    <text evidence="2">The sequence shown here is derived from an EMBL/GenBank/DDBJ whole genome shotgun (WGS) entry which is preliminary data.</text>
</comment>
<dbReference type="EMBL" id="LJGU01000113">
    <property type="protein sequence ID" value="OEV04523.1"/>
    <property type="molecule type" value="Genomic_DNA"/>
</dbReference>
<evidence type="ECO:0000259" key="1">
    <source>
        <dbReference type="Pfam" id="PF12680"/>
    </source>
</evidence>
<proteinExistence type="predicted"/>
<dbReference type="Pfam" id="PF12680">
    <property type="entry name" value="SnoaL_2"/>
    <property type="match status" value="1"/>
</dbReference>
<accession>A0A1E7KKV2</accession>
<dbReference type="AlphaFoldDB" id="A0A1E7KKV2"/>
<evidence type="ECO:0000313" key="3">
    <source>
        <dbReference type="Proteomes" id="UP000176101"/>
    </source>
</evidence>
<dbReference type="InterPro" id="IPR037401">
    <property type="entry name" value="SnoaL-like"/>
</dbReference>
<dbReference type="SUPFAM" id="SSF54427">
    <property type="entry name" value="NTF2-like"/>
    <property type="match status" value="1"/>
</dbReference>
<reference evidence="2 3" key="1">
    <citation type="journal article" date="2016" name="Front. Microbiol.">
        <title>Comparative Genomics Analysis of Streptomyces Species Reveals Their Adaptation to the Marine Environment and Their Diversity at the Genomic Level.</title>
        <authorList>
            <person name="Tian X."/>
            <person name="Zhang Z."/>
            <person name="Yang T."/>
            <person name="Chen M."/>
            <person name="Li J."/>
            <person name="Chen F."/>
            <person name="Yang J."/>
            <person name="Li W."/>
            <person name="Zhang B."/>
            <person name="Zhang Z."/>
            <person name="Wu J."/>
            <person name="Zhang C."/>
            <person name="Long L."/>
            <person name="Xiao J."/>
        </authorList>
    </citation>
    <scope>NUCLEOTIDE SEQUENCE [LARGE SCALE GENOMIC DNA]</scope>
    <source>
        <strain evidence="2 3">SCSIO 02100</strain>
    </source>
</reference>
<feature type="domain" description="SnoaL-like" evidence="1">
    <location>
        <begin position="10"/>
        <end position="109"/>
    </location>
</feature>
<dbReference type="Gene3D" id="3.10.450.50">
    <property type="match status" value="1"/>
</dbReference>
<dbReference type="Proteomes" id="UP000176101">
    <property type="component" value="Unassembled WGS sequence"/>
</dbReference>
<name>A0A1E7KKV2_9ACTN</name>
<dbReference type="STRING" id="1075402.AN216_06295"/>
<organism evidence="2 3">
    <name type="scientific">Streptomyces oceani</name>
    <dbReference type="NCBI Taxonomy" id="1075402"/>
    <lineage>
        <taxon>Bacteria</taxon>
        <taxon>Bacillati</taxon>
        <taxon>Actinomycetota</taxon>
        <taxon>Actinomycetes</taxon>
        <taxon>Kitasatosporales</taxon>
        <taxon>Streptomycetaceae</taxon>
        <taxon>Streptomyces</taxon>
    </lineage>
</organism>
<gene>
    <name evidence="2" type="ORF">AN216_06295</name>
</gene>
<keyword evidence="3" id="KW-1185">Reference proteome</keyword>
<sequence length="123" mass="13898">MSPSRNVKTVERYLDGFRRTDHAQILGCLTDDITWTVFGAFHIEGKEAYDAAIEGPGFAGDPDLEVVRMVEEGDTIMAELVGRVPQQDGSVQRLSMAEVFVLRDGLIRERRAWVLPLYEDEVR</sequence>